<keyword evidence="5" id="KW-1185">Reference proteome</keyword>
<keyword evidence="3" id="KW-0812">Transmembrane</keyword>
<evidence type="ECO:0000256" key="1">
    <source>
        <dbReference type="ARBA" id="ARBA00035112"/>
    </source>
</evidence>
<dbReference type="Proteomes" id="UP000054321">
    <property type="component" value="Unassembled WGS sequence"/>
</dbReference>
<dbReference type="GO" id="GO:0043386">
    <property type="term" value="P:mycotoxin biosynthetic process"/>
    <property type="evidence" value="ECO:0007669"/>
    <property type="project" value="InterPro"/>
</dbReference>
<dbReference type="STRING" id="913774.A0A0C3H8R1"/>
<accession>A0A0C3H8R1</accession>
<sequence>MKYSPLEDKGDQGSQLSEDDGPQDSLLSSPHTPRKEYMHRKLVLLSSVLIPTASLLFLGLGIWIGRKSIKANDICPVHVQSYSPILNEVDTSMHTVRFNGSFKKENPFRLDAGPEVDAAWKSIGSDYKVIIVPPSEAKKAGLTKPSQVRVAKKYGGGYPANVEVLHQLHCLNLLRKASWFNYEYYAAKKEGPFMNEENILKYHFTHCLDTLRQQLMCQPDTAFLGQVWWDKKAPKAFIDFDNEHKCKNFEAIRQWAEDHQLPYLLEDNVPGDFLEAPDIDLVYFEIP</sequence>
<comment type="similarity">
    <text evidence="1">Belongs to the ustYa family.</text>
</comment>
<dbReference type="OrthoDB" id="3687641at2759"/>
<dbReference type="InterPro" id="IPR021765">
    <property type="entry name" value="UstYa-like"/>
</dbReference>
<evidence type="ECO:0008006" key="6">
    <source>
        <dbReference type="Google" id="ProtNLM"/>
    </source>
</evidence>
<protein>
    <recommendedName>
        <fullName evidence="6">Tat pathway signal sequence</fullName>
    </recommendedName>
</protein>
<keyword evidence="3" id="KW-0472">Membrane</keyword>
<dbReference type="Pfam" id="PF11807">
    <property type="entry name" value="UstYa"/>
    <property type="match status" value="1"/>
</dbReference>
<organism evidence="4 5">
    <name type="scientific">Oidiodendron maius (strain Zn)</name>
    <dbReference type="NCBI Taxonomy" id="913774"/>
    <lineage>
        <taxon>Eukaryota</taxon>
        <taxon>Fungi</taxon>
        <taxon>Dikarya</taxon>
        <taxon>Ascomycota</taxon>
        <taxon>Pezizomycotina</taxon>
        <taxon>Leotiomycetes</taxon>
        <taxon>Leotiomycetes incertae sedis</taxon>
        <taxon>Myxotrichaceae</taxon>
        <taxon>Oidiodendron</taxon>
    </lineage>
</organism>
<gene>
    <name evidence="4" type="ORF">OIDMADRAFT_128513</name>
</gene>
<evidence type="ECO:0000256" key="3">
    <source>
        <dbReference type="SAM" id="Phobius"/>
    </source>
</evidence>
<keyword evidence="3" id="KW-1133">Transmembrane helix</keyword>
<name>A0A0C3H8R1_OIDMZ</name>
<evidence type="ECO:0000256" key="2">
    <source>
        <dbReference type="SAM" id="MobiDB-lite"/>
    </source>
</evidence>
<feature type="transmembrane region" description="Helical" evidence="3">
    <location>
        <begin position="42"/>
        <end position="65"/>
    </location>
</feature>
<dbReference type="HOGENOM" id="CLU_042941_0_1_1"/>
<reference evidence="5" key="2">
    <citation type="submission" date="2015-01" db="EMBL/GenBank/DDBJ databases">
        <title>Evolutionary Origins and Diversification of the Mycorrhizal Mutualists.</title>
        <authorList>
            <consortium name="DOE Joint Genome Institute"/>
            <consortium name="Mycorrhizal Genomics Consortium"/>
            <person name="Kohler A."/>
            <person name="Kuo A."/>
            <person name="Nagy L.G."/>
            <person name="Floudas D."/>
            <person name="Copeland A."/>
            <person name="Barry K.W."/>
            <person name="Cichocki N."/>
            <person name="Veneault-Fourrey C."/>
            <person name="LaButti K."/>
            <person name="Lindquist E.A."/>
            <person name="Lipzen A."/>
            <person name="Lundell T."/>
            <person name="Morin E."/>
            <person name="Murat C."/>
            <person name="Riley R."/>
            <person name="Ohm R."/>
            <person name="Sun H."/>
            <person name="Tunlid A."/>
            <person name="Henrissat B."/>
            <person name="Grigoriev I.V."/>
            <person name="Hibbett D.S."/>
            <person name="Martin F."/>
        </authorList>
    </citation>
    <scope>NUCLEOTIDE SEQUENCE [LARGE SCALE GENOMIC DNA]</scope>
    <source>
        <strain evidence="5">Zn</strain>
    </source>
</reference>
<proteinExistence type="inferred from homology"/>
<dbReference type="EMBL" id="KN832880">
    <property type="protein sequence ID" value="KIM98771.1"/>
    <property type="molecule type" value="Genomic_DNA"/>
</dbReference>
<dbReference type="PANTHER" id="PTHR33365:SF13">
    <property type="entry name" value="TAT PATHWAY SIGNAL SEQUENCE"/>
    <property type="match status" value="1"/>
</dbReference>
<feature type="compositionally biased region" description="Basic and acidic residues" evidence="2">
    <location>
        <begin position="1"/>
        <end position="11"/>
    </location>
</feature>
<feature type="region of interest" description="Disordered" evidence="2">
    <location>
        <begin position="1"/>
        <end position="32"/>
    </location>
</feature>
<evidence type="ECO:0000313" key="5">
    <source>
        <dbReference type="Proteomes" id="UP000054321"/>
    </source>
</evidence>
<reference evidence="4 5" key="1">
    <citation type="submission" date="2014-04" db="EMBL/GenBank/DDBJ databases">
        <authorList>
            <consortium name="DOE Joint Genome Institute"/>
            <person name="Kuo A."/>
            <person name="Martino E."/>
            <person name="Perotto S."/>
            <person name="Kohler A."/>
            <person name="Nagy L.G."/>
            <person name="Floudas D."/>
            <person name="Copeland A."/>
            <person name="Barry K.W."/>
            <person name="Cichocki N."/>
            <person name="Veneault-Fourrey C."/>
            <person name="LaButti K."/>
            <person name="Lindquist E.A."/>
            <person name="Lipzen A."/>
            <person name="Lundell T."/>
            <person name="Morin E."/>
            <person name="Murat C."/>
            <person name="Sun H."/>
            <person name="Tunlid A."/>
            <person name="Henrissat B."/>
            <person name="Grigoriev I.V."/>
            <person name="Hibbett D.S."/>
            <person name="Martin F."/>
            <person name="Nordberg H.P."/>
            <person name="Cantor M.N."/>
            <person name="Hua S.X."/>
        </authorList>
    </citation>
    <scope>NUCLEOTIDE SEQUENCE [LARGE SCALE GENOMIC DNA]</scope>
    <source>
        <strain evidence="4 5">Zn</strain>
    </source>
</reference>
<dbReference type="PANTHER" id="PTHR33365">
    <property type="entry name" value="YALI0B05434P"/>
    <property type="match status" value="1"/>
</dbReference>
<dbReference type="InParanoid" id="A0A0C3H8R1"/>
<dbReference type="AlphaFoldDB" id="A0A0C3H8R1"/>
<evidence type="ECO:0000313" key="4">
    <source>
        <dbReference type="EMBL" id="KIM98771.1"/>
    </source>
</evidence>